<comment type="caution">
    <text evidence="1">The sequence shown here is derived from an EMBL/GenBank/DDBJ whole genome shotgun (WGS) entry which is preliminary data.</text>
</comment>
<dbReference type="EMBL" id="CM042047">
    <property type="protein sequence ID" value="KAI3769017.1"/>
    <property type="molecule type" value="Genomic_DNA"/>
</dbReference>
<reference evidence="1 2" key="2">
    <citation type="journal article" date="2022" name="Mol. Ecol. Resour.">
        <title>The genomes of chicory, endive, great burdock and yacon provide insights into Asteraceae paleo-polyploidization history and plant inulin production.</title>
        <authorList>
            <person name="Fan W."/>
            <person name="Wang S."/>
            <person name="Wang H."/>
            <person name="Wang A."/>
            <person name="Jiang F."/>
            <person name="Liu H."/>
            <person name="Zhao H."/>
            <person name="Xu D."/>
            <person name="Zhang Y."/>
        </authorList>
    </citation>
    <scope>NUCLEOTIDE SEQUENCE [LARGE SCALE GENOMIC DNA]</scope>
    <source>
        <strain evidence="2">cv. Niubang</strain>
    </source>
</reference>
<proteinExistence type="predicted"/>
<evidence type="ECO:0000313" key="2">
    <source>
        <dbReference type="Proteomes" id="UP001055879"/>
    </source>
</evidence>
<reference evidence="2" key="1">
    <citation type="journal article" date="2022" name="Mol. Ecol. Resour.">
        <title>The genomes of chicory, endive, great burdock and yacon provide insights into Asteraceae palaeo-polyploidization history and plant inulin production.</title>
        <authorList>
            <person name="Fan W."/>
            <person name="Wang S."/>
            <person name="Wang H."/>
            <person name="Wang A."/>
            <person name="Jiang F."/>
            <person name="Liu H."/>
            <person name="Zhao H."/>
            <person name="Xu D."/>
            <person name="Zhang Y."/>
        </authorList>
    </citation>
    <scope>NUCLEOTIDE SEQUENCE [LARGE SCALE GENOMIC DNA]</scope>
    <source>
        <strain evidence="2">cv. Niubang</strain>
    </source>
</reference>
<gene>
    <name evidence="1" type="ORF">L6452_00113</name>
</gene>
<sequence length="1039" mass="116170">MQLLDMHRLGVKINQFICGAHLRACISLKSIARGMQTQGFIDKGRSQSDLFRCEGSINPIVSSFLQKGFSDITNENVGKSLHAFCIKNFCRLSVFHTNTLMNMYSKYGKLEAAWYLFDEMPQRNEATWNTMISAFVRVSLYQDAFELFAQMRAQGFETSGFVIASLLTGCTSSRVMLHQGFQLHGLILKNGLLYNVYAGTALLNLYSAYGFQSSAHRLFEKMPEKNVVSWTSLMVGYSDDGYPMEVIKLYQQMRCEDVDCNQNTFTTVITSCGSLEDESLCLQVLGDVVKCGFVYDLSVANSLISMFGNLGRVQEACYIFNQMSMRDTISWNTMISAYARNLSYVNSFYCFNLMRRAHEDLDAITLSALLSACGSMDNLVWGSAVHGLVYKLGLDSNLCLCNTLLGMYSETGKSKEMVRLFDEMPKKDLISWNSLIAGFVQEGEYLDALTVLVRMLRRQKSVNHVTFASALTACSDPELLGEAEILHALVFTSGLHDNLIVGNALVTVYGKQKMMSKAEEIFERMREKDLVTWNTLIGGYAGCEEPNLAIKVFNLMRKQDEPINYITLVHMLSSCVAPNYLFSHGMALHSHVINTGFDSDDYVKNSLITMYGKCNDLDSSMRIFDGFVNKACVSWNAIVAAYAHHGHGEEALKRFSEMNKTGIHLDQFSFSAALTAAANLSSLEEGQQLHGSTVKFGFDSNQYVTTAMLDMYGKCGEINDVMKMLPEPKTRPRVLWNILISALARQGSFREAKEAFHEMVTMGLKPDHVTFVSLLSACSHGGLVDEGLTYYSSMTTKFGVPVGIEHCVCIIDLLGRSGRLSEAESFIKKMPIPPNDFVWRSLLAACRVHGNSRLGKQAAEHLLESNPSDDSAYVLYSNVCASSGKWEAVRNVREEMESSNVKKKPACSWIKTKRKVSSFAIGDKSHPQSGAIHAKLDEIKKTIKEAGYVADTSFALQDIDEEQKEDHLWKHSERLALAFGLINTPEGSGLQISKNLRVCGDCHSVFKFISKIARRKIVLRDPFRFHHFSDGKCSCGDYW</sequence>
<accession>A0ACB9FEF1</accession>
<name>A0ACB9FEF1_ARCLA</name>
<keyword evidence="2" id="KW-1185">Reference proteome</keyword>
<dbReference type="Proteomes" id="UP001055879">
    <property type="component" value="Linkage Group LG01"/>
</dbReference>
<protein>
    <submittedName>
        <fullName evidence="1">Uncharacterized protein</fullName>
    </submittedName>
</protein>
<evidence type="ECO:0000313" key="1">
    <source>
        <dbReference type="EMBL" id="KAI3769017.1"/>
    </source>
</evidence>
<organism evidence="1 2">
    <name type="scientific">Arctium lappa</name>
    <name type="common">Greater burdock</name>
    <name type="synonym">Lappa major</name>
    <dbReference type="NCBI Taxonomy" id="4217"/>
    <lineage>
        <taxon>Eukaryota</taxon>
        <taxon>Viridiplantae</taxon>
        <taxon>Streptophyta</taxon>
        <taxon>Embryophyta</taxon>
        <taxon>Tracheophyta</taxon>
        <taxon>Spermatophyta</taxon>
        <taxon>Magnoliopsida</taxon>
        <taxon>eudicotyledons</taxon>
        <taxon>Gunneridae</taxon>
        <taxon>Pentapetalae</taxon>
        <taxon>asterids</taxon>
        <taxon>campanulids</taxon>
        <taxon>Asterales</taxon>
        <taxon>Asteraceae</taxon>
        <taxon>Carduoideae</taxon>
        <taxon>Cardueae</taxon>
        <taxon>Arctiinae</taxon>
        <taxon>Arctium</taxon>
    </lineage>
</organism>